<evidence type="ECO:0000256" key="9">
    <source>
        <dbReference type="ARBA" id="ARBA00022679"/>
    </source>
</evidence>
<evidence type="ECO:0000256" key="16">
    <source>
        <dbReference type="ARBA" id="ARBA00032853"/>
    </source>
</evidence>
<evidence type="ECO:0000256" key="7">
    <source>
        <dbReference type="ARBA" id="ARBA00022475"/>
    </source>
</evidence>
<comment type="function">
    <text evidence="14 19">Joins adenosylcobinamide-GDP and alpha-ribazole to generate adenosylcobalamin (Ado-cobalamin). Also synthesizes adenosylcobalamin 5'-phosphate from adenosylcobinamide-GDP and alpha-ribazole 5'-phosphate.</text>
</comment>
<organism evidence="20 21">
    <name type="scientific">Dyella soli</name>
    <dbReference type="NCBI Taxonomy" id="522319"/>
    <lineage>
        <taxon>Bacteria</taxon>
        <taxon>Pseudomonadati</taxon>
        <taxon>Pseudomonadota</taxon>
        <taxon>Gammaproteobacteria</taxon>
        <taxon>Lysobacterales</taxon>
        <taxon>Rhodanobacteraceae</taxon>
        <taxon>Dyella</taxon>
    </lineage>
</organism>
<evidence type="ECO:0000256" key="10">
    <source>
        <dbReference type="ARBA" id="ARBA00022692"/>
    </source>
</evidence>
<evidence type="ECO:0000256" key="2">
    <source>
        <dbReference type="ARBA" id="ARBA00004651"/>
    </source>
</evidence>
<evidence type="ECO:0000256" key="5">
    <source>
        <dbReference type="ARBA" id="ARBA00013200"/>
    </source>
</evidence>
<comment type="caution">
    <text evidence="20">The sequence shown here is derived from an EMBL/GenBank/DDBJ whole genome shotgun (WGS) entry which is preliminary data.</text>
</comment>
<dbReference type="PANTHER" id="PTHR34148:SF1">
    <property type="entry name" value="ADENOSYLCOBINAMIDE-GDP RIBAZOLETRANSFERASE"/>
    <property type="match status" value="1"/>
</dbReference>
<evidence type="ECO:0000256" key="3">
    <source>
        <dbReference type="ARBA" id="ARBA00004663"/>
    </source>
</evidence>
<evidence type="ECO:0000256" key="4">
    <source>
        <dbReference type="ARBA" id="ARBA00010561"/>
    </source>
</evidence>
<dbReference type="NCBIfam" id="TIGR00317">
    <property type="entry name" value="cobS"/>
    <property type="match status" value="1"/>
</dbReference>
<dbReference type="PANTHER" id="PTHR34148">
    <property type="entry name" value="ADENOSYLCOBINAMIDE-GDP RIBAZOLETRANSFERASE"/>
    <property type="match status" value="1"/>
</dbReference>
<protein>
    <recommendedName>
        <fullName evidence="6 19">Adenosylcobinamide-GDP ribazoletransferase</fullName>
        <ecNumber evidence="5 19">2.7.8.26</ecNumber>
    </recommendedName>
    <alternativeName>
        <fullName evidence="16 19">Cobalamin synthase</fullName>
    </alternativeName>
    <alternativeName>
        <fullName evidence="15 19">Cobalamin-5'-phosphate synthase</fullName>
    </alternativeName>
</protein>
<feature type="transmembrane region" description="Helical" evidence="19">
    <location>
        <begin position="31"/>
        <end position="51"/>
    </location>
</feature>
<proteinExistence type="inferred from homology"/>
<feature type="transmembrane region" description="Helical" evidence="19">
    <location>
        <begin position="58"/>
        <end position="77"/>
    </location>
</feature>
<keyword evidence="11 19" id="KW-0460">Magnesium</keyword>
<dbReference type="GO" id="GO:0051073">
    <property type="term" value="F:adenosylcobinamide-GDP ribazoletransferase activity"/>
    <property type="evidence" value="ECO:0007669"/>
    <property type="project" value="UniProtKB-UniRule"/>
</dbReference>
<dbReference type="EC" id="2.7.8.26" evidence="5 19"/>
<dbReference type="GO" id="GO:0005886">
    <property type="term" value="C:plasma membrane"/>
    <property type="evidence" value="ECO:0007669"/>
    <property type="project" value="UniProtKB-SubCell"/>
</dbReference>
<evidence type="ECO:0000256" key="15">
    <source>
        <dbReference type="ARBA" id="ARBA00032605"/>
    </source>
</evidence>
<evidence type="ECO:0000256" key="1">
    <source>
        <dbReference type="ARBA" id="ARBA00001946"/>
    </source>
</evidence>
<dbReference type="HAMAP" id="MF_00719">
    <property type="entry name" value="CobS"/>
    <property type="match status" value="1"/>
</dbReference>
<comment type="cofactor">
    <cofactor evidence="1 19">
        <name>Mg(2+)</name>
        <dbReference type="ChEBI" id="CHEBI:18420"/>
    </cofactor>
</comment>
<dbReference type="GO" id="GO:0009236">
    <property type="term" value="P:cobalamin biosynthetic process"/>
    <property type="evidence" value="ECO:0007669"/>
    <property type="project" value="UniProtKB-UniRule"/>
</dbReference>
<feature type="transmembrane region" description="Helical" evidence="19">
    <location>
        <begin position="109"/>
        <end position="128"/>
    </location>
</feature>
<dbReference type="AlphaFoldDB" id="A0A4V2NL53"/>
<dbReference type="RefSeq" id="WP_131412851.1">
    <property type="nucleotide sequence ID" value="NZ_SJTG01000005.1"/>
</dbReference>
<evidence type="ECO:0000256" key="19">
    <source>
        <dbReference type="HAMAP-Rule" id="MF_00719"/>
    </source>
</evidence>
<comment type="subcellular location">
    <subcellularLocation>
        <location evidence="2 19">Cell membrane</location>
        <topology evidence="2 19">Multi-pass membrane protein</topology>
    </subcellularLocation>
</comment>
<dbReference type="Pfam" id="PF02654">
    <property type="entry name" value="CobS"/>
    <property type="match status" value="1"/>
</dbReference>
<keyword evidence="21" id="KW-1185">Reference proteome</keyword>
<comment type="similarity">
    <text evidence="4 19">Belongs to the CobS family.</text>
</comment>
<sequence length="240" mass="24201">MMRGLLAAVGFLTRLPMPAWALQHPAAPSSLACYPLVGLLIGGLLWGASWPLSAAPPLLAAALVLAAWVGLTGGLHLDGLADSADAWAGGLGDRERTLAIMKDPRSGPMGVTAVVIVLLLKFAALASLPAHSAALWLSPLLARTALTAAFMVTPYVRSGGLGSALKAAPRLACAAGLGFALLLCALAGWPGMAAMAVALVVFGGWRRACLRRLGGITGDTCGALAELTEAAVLVVLALAA</sequence>
<evidence type="ECO:0000313" key="20">
    <source>
        <dbReference type="EMBL" id="TCI07438.1"/>
    </source>
</evidence>
<dbReference type="UniPathway" id="UPA00148">
    <property type="reaction ID" value="UER00238"/>
</dbReference>
<reference evidence="20 21" key="1">
    <citation type="submission" date="2019-02" db="EMBL/GenBank/DDBJ databases">
        <title>Dyella amyloliquefaciens sp. nov., isolated from forest soil.</title>
        <authorList>
            <person name="Gao Z.-H."/>
            <person name="Qiu L.-H."/>
        </authorList>
    </citation>
    <scope>NUCLEOTIDE SEQUENCE [LARGE SCALE GENOMIC DNA]</scope>
    <source>
        <strain evidence="20 21">KACC 12747</strain>
    </source>
</reference>
<comment type="catalytic activity">
    <reaction evidence="18 19">
        <text>alpha-ribazole 5'-phosphate + adenosylcob(III)inamide-GDP = adenosylcob(III)alamin 5'-phosphate + GMP + H(+)</text>
        <dbReference type="Rhea" id="RHEA:23560"/>
        <dbReference type="ChEBI" id="CHEBI:15378"/>
        <dbReference type="ChEBI" id="CHEBI:57918"/>
        <dbReference type="ChEBI" id="CHEBI:58115"/>
        <dbReference type="ChEBI" id="CHEBI:60487"/>
        <dbReference type="ChEBI" id="CHEBI:60493"/>
        <dbReference type="EC" id="2.7.8.26"/>
    </reaction>
</comment>
<accession>A0A4V2NL53</accession>
<dbReference type="InterPro" id="IPR003805">
    <property type="entry name" value="CobS"/>
</dbReference>
<comment type="catalytic activity">
    <reaction evidence="17 19">
        <text>alpha-ribazole + adenosylcob(III)inamide-GDP = adenosylcob(III)alamin + GMP + H(+)</text>
        <dbReference type="Rhea" id="RHEA:16049"/>
        <dbReference type="ChEBI" id="CHEBI:10329"/>
        <dbReference type="ChEBI" id="CHEBI:15378"/>
        <dbReference type="ChEBI" id="CHEBI:18408"/>
        <dbReference type="ChEBI" id="CHEBI:58115"/>
        <dbReference type="ChEBI" id="CHEBI:60487"/>
        <dbReference type="EC" id="2.7.8.26"/>
    </reaction>
</comment>
<evidence type="ECO:0000256" key="12">
    <source>
        <dbReference type="ARBA" id="ARBA00022989"/>
    </source>
</evidence>
<evidence type="ECO:0000256" key="13">
    <source>
        <dbReference type="ARBA" id="ARBA00023136"/>
    </source>
</evidence>
<evidence type="ECO:0000256" key="6">
    <source>
        <dbReference type="ARBA" id="ARBA00015850"/>
    </source>
</evidence>
<keyword evidence="10 19" id="KW-0812">Transmembrane</keyword>
<dbReference type="PROSITE" id="PS51257">
    <property type="entry name" value="PROKAR_LIPOPROTEIN"/>
    <property type="match status" value="1"/>
</dbReference>
<feature type="transmembrane region" description="Helical" evidence="19">
    <location>
        <begin position="140"/>
        <end position="157"/>
    </location>
</feature>
<evidence type="ECO:0000256" key="17">
    <source>
        <dbReference type="ARBA" id="ARBA00048623"/>
    </source>
</evidence>
<gene>
    <name evidence="19" type="primary">cobS</name>
    <name evidence="20" type="ORF">EZM97_30495</name>
</gene>
<name>A0A4V2NL53_9GAMM</name>
<keyword evidence="13 19" id="KW-0472">Membrane</keyword>
<dbReference type="EMBL" id="SJTG01000005">
    <property type="protein sequence ID" value="TCI07438.1"/>
    <property type="molecule type" value="Genomic_DNA"/>
</dbReference>
<evidence type="ECO:0000256" key="14">
    <source>
        <dbReference type="ARBA" id="ARBA00025228"/>
    </source>
</evidence>
<comment type="pathway">
    <text evidence="3 19">Cofactor biosynthesis; adenosylcobalamin biosynthesis; adenosylcobalamin from cob(II)yrinate a,c-diamide: step 7/7.</text>
</comment>
<dbReference type="GO" id="GO:0008818">
    <property type="term" value="F:cobalamin 5'-phosphate synthase activity"/>
    <property type="evidence" value="ECO:0007669"/>
    <property type="project" value="UniProtKB-UniRule"/>
</dbReference>
<keyword evidence="12 19" id="KW-1133">Transmembrane helix</keyword>
<keyword evidence="9 19" id="KW-0808">Transferase</keyword>
<dbReference type="NCBIfam" id="NF001278">
    <property type="entry name" value="PRK00235.1-5"/>
    <property type="match status" value="1"/>
</dbReference>
<evidence type="ECO:0000256" key="11">
    <source>
        <dbReference type="ARBA" id="ARBA00022842"/>
    </source>
</evidence>
<keyword evidence="8 19" id="KW-0169">Cobalamin biosynthesis</keyword>
<evidence type="ECO:0000256" key="8">
    <source>
        <dbReference type="ARBA" id="ARBA00022573"/>
    </source>
</evidence>
<dbReference type="Proteomes" id="UP000291822">
    <property type="component" value="Unassembled WGS sequence"/>
</dbReference>
<keyword evidence="7 19" id="KW-1003">Cell membrane</keyword>
<evidence type="ECO:0000256" key="18">
    <source>
        <dbReference type="ARBA" id="ARBA00049504"/>
    </source>
</evidence>
<evidence type="ECO:0000313" key="21">
    <source>
        <dbReference type="Proteomes" id="UP000291822"/>
    </source>
</evidence>
<feature type="transmembrane region" description="Helical" evidence="19">
    <location>
        <begin position="177"/>
        <end position="202"/>
    </location>
</feature>